<feature type="transmembrane region" description="Helical" evidence="1">
    <location>
        <begin position="47"/>
        <end position="66"/>
    </location>
</feature>
<dbReference type="Proteomes" id="UP000028602">
    <property type="component" value="Unassembled WGS sequence"/>
</dbReference>
<keyword evidence="1" id="KW-1133">Transmembrane helix</keyword>
<proteinExistence type="predicted"/>
<keyword evidence="1" id="KW-0812">Transmembrane</keyword>
<dbReference type="NCBIfam" id="TIGR02112">
    <property type="entry name" value="cyd_oper_ybgE"/>
    <property type="match status" value="1"/>
</dbReference>
<dbReference type="EMBL" id="JMPR01000043">
    <property type="protein sequence ID" value="KFD17797.1"/>
    <property type="molecule type" value="Genomic_DNA"/>
</dbReference>
<sequence>MAGIIHRIYQLTDKGPLRVLSLILALLVAGCVLWDPTRFAVVPRTYAVWWGLALIWSVCAGVIHGSGLRLQKTLWQGVFNPLLAWIILIPALVCYFWATH</sequence>
<gene>
    <name evidence="2" type="ORF">GTPT_2838</name>
</gene>
<dbReference type="NCBIfam" id="NF007881">
    <property type="entry name" value="PRK10588.1"/>
    <property type="match status" value="1"/>
</dbReference>
<evidence type="ECO:0000313" key="3">
    <source>
        <dbReference type="Proteomes" id="UP000028602"/>
    </source>
</evidence>
<keyword evidence="3" id="KW-1185">Reference proteome</keyword>
<evidence type="ECO:0000256" key="1">
    <source>
        <dbReference type="SAM" id="Phobius"/>
    </source>
</evidence>
<reference evidence="2 3" key="1">
    <citation type="submission" date="2014-05" db="EMBL/GenBank/DDBJ databases">
        <title>ATOL: Assembling a taxonomically balanced genome-scale reconstruction of the evolutionary history of the Enterobacteriaceae.</title>
        <authorList>
            <person name="Plunkett G.III."/>
            <person name="Neeno-Eckwall E.C."/>
            <person name="Glasner J.D."/>
            <person name="Perna N.T."/>
        </authorList>
    </citation>
    <scope>NUCLEOTIDE SEQUENCE [LARGE SCALE GENOMIC DNA]</scope>
    <source>
        <strain evidence="2 3">ATCC 33301</strain>
    </source>
</reference>
<dbReference type="eggNOG" id="COG3790">
    <property type="taxonomic scope" value="Bacteria"/>
</dbReference>
<keyword evidence="1" id="KW-0472">Membrane</keyword>
<comment type="caution">
    <text evidence="2">The sequence shown here is derived from an EMBL/GenBank/DDBJ whole genome shotgun (WGS) entry which is preliminary data.</text>
</comment>
<dbReference type="AlphaFoldDB" id="A0A085JBF1"/>
<dbReference type="PROSITE" id="PS51257">
    <property type="entry name" value="PROKAR_LIPOPROTEIN"/>
    <property type="match status" value="1"/>
</dbReference>
<organism evidence="2 3">
    <name type="scientific">Tatumella ptyseos ATCC 33301</name>
    <dbReference type="NCBI Taxonomy" id="1005995"/>
    <lineage>
        <taxon>Bacteria</taxon>
        <taxon>Pseudomonadati</taxon>
        <taxon>Pseudomonadota</taxon>
        <taxon>Gammaproteobacteria</taxon>
        <taxon>Enterobacterales</taxon>
        <taxon>Erwiniaceae</taxon>
        <taxon>Tatumella</taxon>
    </lineage>
</organism>
<feature type="transmembrane region" description="Helical" evidence="1">
    <location>
        <begin position="78"/>
        <end position="98"/>
    </location>
</feature>
<feature type="transmembrane region" description="Helical" evidence="1">
    <location>
        <begin position="17"/>
        <end position="35"/>
    </location>
</feature>
<accession>A0A085JBF1</accession>
<name>A0A085JBF1_9GAMM</name>
<evidence type="ECO:0000313" key="2">
    <source>
        <dbReference type="EMBL" id="KFD17797.1"/>
    </source>
</evidence>
<dbReference type="OrthoDB" id="5298003at2"/>
<dbReference type="RefSeq" id="WP_025902950.1">
    <property type="nucleotide sequence ID" value="NZ_ATMJ01000053.1"/>
</dbReference>
<protein>
    <submittedName>
        <fullName evidence="2">YbgE family protein</fullName>
    </submittedName>
</protein>
<dbReference type="Pfam" id="PF09600">
    <property type="entry name" value="Cyd_oper_YbgE"/>
    <property type="match status" value="1"/>
</dbReference>
<dbReference type="InterPro" id="IPR011846">
    <property type="entry name" value="Cyd_oper_YbgE"/>
</dbReference>